<dbReference type="Gene3D" id="3.40.50.150">
    <property type="entry name" value="Vaccinia Virus protein VP39"/>
    <property type="match status" value="1"/>
</dbReference>
<comment type="catalytic activity">
    <reaction evidence="17">
        <text>a 5'-end (N(7)-methyl 5'-triphosphoguanosine)-ribonucleoside in snoRNA + S-adenosyl-L-methionine = a 5'-end (N(2),N(7)-dimethyl 5'-triphosphoguanosine)-ribonucleoside in snoRNA + S-adenosyl-L-homocysteine + H(+)</text>
        <dbReference type="Rhea" id="RHEA:78475"/>
        <dbReference type="Rhea" id="RHEA-COMP:19086"/>
        <dbReference type="Rhea" id="RHEA-COMP:19088"/>
        <dbReference type="ChEBI" id="CHEBI:15378"/>
        <dbReference type="ChEBI" id="CHEBI:57856"/>
        <dbReference type="ChEBI" id="CHEBI:59789"/>
        <dbReference type="ChEBI" id="CHEBI:156461"/>
        <dbReference type="ChEBI" id="CHEBI:172880"/>
    </reaction>
    <physiologicalReaction direction="left-to-right" evidence="17">
        <dbReference type="Rhea" id="RHEA:78476"/>
    </physiologicalReaction>
</comment>
<dbReference type="GO" id="GO:0036261">
    <property type="term" value="P:7-methylguanosine cap hypermethylation"/>
    <property type="evidence" value="ECO:0007669"/>
    <property type="project" value="InterPro"/>
</dbReference>
<dbReference type="Pfam" id="PF04048">
    <property type="entry name" value="Sec8_N"/>
    <property type="match status" value="1"/>
</dbReference>
<evidence type="ECO:0000256" key="18">
    <source>
        <dbReference type="ARBA" id="ARBA00048763"/>
    </source>
</evidence>
<evidence type="ECO:0000256" key="11">
    <source>
        <dbReference type="ARBA" id="ARBA00022691"/>
    </source>
</evidence>
<dbReference type="EMBL" id="LN609529">
    <property type="protein sequence ID" value="CEF66492.1"/>
    <property type="molecule type" value="Genomic_DNA"/>
</dbReference>
<keyword evidence="6 22" id="KW-0268">Exocytosis</keyword>
<evidence type="ECO:0000256" key="2">
    <source>
        <dbReference type="ARBA" id="ARBA00004496"/>
    </source>
</evidence>
<dbReference type="GO" id="GO:0007268">
    <property type="term" value="P:chemical synaptic transmission"/>
    <property type="evidence" value="ECO:0007669"/>
    <property type="project" value="TreeGrafter"/>
</dbReference>
<dbReference type="CTD" id="36378856"/>
<dbReference type="GO" id="GO:0005730">
    <property type="term" value="C:nucleolus"/>
    <property type="evidence" value="ECO:0007669"/>
    <property type="project" value="UniProtKB-SubCell"/>
</dbReference>
<dbReference type="FunFam" id="3.40.50.150:FF:000066">
    <property type="entry name" value="Trimethylguanosine synthase 1"/>
    <property type="match status" value="1"/>
</dbReference>
<dbReference type="GO" id="GO:0000145">
    <property type="term" value="C:exocyst"/>
    <property type="evidence" value="ECO:0007669"/>
    <property type="project" value="UniProtKB-UniRule"/>
</dbReference>
<dbReference type="GO" id="GO:0045202">
    <property type="term" value="C:synapse"/>
    <property type="evidence" value="ECO:0007669"/>
    <property type="project" value="TreeGrafter"/>
</dbReference>
<dbReference type="InterPro" id="IPR019012">
    <property type="entry name" value="RNA_cap_Gua-N2-MeTrfase"/>
</dbReference>
<keyword evidence="25" id="KW-1185">Reference proteome</keyword>
<evidence type="ECO:0000259" key="23">
    <source>
        <dbReference type="Pfam" id="PF04048"/>
    </source>
</evidence>
<evidence type="ECO:0000313" key="24">
    <source>
        <dbReference type="EMBL" id="CEF66492.1"/>
    </source>
</evidence>
<dbReference type="GeneID" id="36378856"/>
<dbReference type="PANTHER" id="PTHR14146:SF0">
    <property type="entry name" value="EXOCYST COMPLEX COMPONENT 4"/>
    <property type="match status" value="1"/>
</dbReference>
<evidence type="ECO:0000256" key="10">
    <source>
        <dbReference type="ARBA" id="ARBA00022679"/>
    </source>
</evidence>
<evidence type="ECO:0000256" key="3">
    <source>
        <dbReference type="ARBA" id="ARBA00004604"/>
    </source>
</evidence>
<keyword evidence="7" id="KW-0963">Cytoplasm</keyword>
<evidence type="ECO:0000256" key="16">
    <source>
        <dbReference type="ARBA" id="ARBA00047418"/>
    </source>
</evidence>
<comment type="catalytic activity">
    <reaction evidence="16">
        <text>a 5'-end (N(2),N(7)-dimethyl 5'-triphosphoguanosine)-ribonucleoside in snoRNA + S-adenosyl-L-methionine = a 5'-end (N(2),N(2),N(7)-trimethyl 5'-triphosphoguanosine)-ribonucleoside in snoRNA + S-adenosyl-L-homocysteine + H(+)</text>
        <dbReference type="Rhea" id="RHEA:78507"/>
        <dbReference type="Rhea" id="RHEA-COMP:19088"/>
        <dbReference type="Rhea" id="RHEA-COMP:19090"/>
        <dbReference type="ChEBI" id="CHEBI:15378"/>
        <dbReference type="ChEBI" id="CHEBI:57856"/>
        <dbReference type="ChEBI" id="CHEBI:59789"/>
        <dbReference type="ChEBI" id="CHEBI:167623"/>
        <dbReference type="ChEBI" id="CHEBI:172880"/>
    </reaction>
    <physiologicalReaction direction="left-to-right" evidence="16">
        <dbReference type="Rhea" id="RHEA:78508"/>
    </physiologicalReaction>
</comment>
<evidence type="ECO:0000256" key="7">
    <source>
        <dbReference type="ARBA" id="ARBA00022490"/>
    </source>
</evidence>
<evidence type="ECO:0000313" key="25">
    <source>
        <dbReference type="Proteomes" id="UP000035682"/>
    </source>
</evidence>
<protein>
    <recommendedName>
        <fullName evidence="22">Exocyst complex component Sec8</fullName>
    </recommendedName>
</protein>
<keyword evidence="14" id="KW-0539">Nucleus</keyword>
<keyword evidence="8" id="KW-0597">Phosphoprotein</keyword>
<evidence type="ECO:0000256" key="8">
    <source>
        <dbReference type="ARBA" id="ARBA00022553"/>
    </source>
</evidence>
<comment type="function">
    <text evidence="20">Catalyzes the 2 serial methylation steps for the conversion of the 7-monomethylguanosine (m(7)G) caps of snRNAs and snoRNAs to a 2,2,7-trimethylguanosine (m(2,2,7)G) cap structure. The enzyme is specific for guanine, and N7 methylation must precede N2 methylation. Hypermethylation of the m7G cap of U snRNAs leads to their concentration in nuclear foci, their colocalization with coilin and the formation of canonical Cajal bodies (CBs). Plays a role in transcriptional regulation.</text>
</comment>
<dbReference type="STRING" id="34506.A0A090L9R4"/>
<evidence type="ECO:0000256" key="6">
    <source>
        <dbReference type="ARBA" id="ARBA00022483"/>
    </source>
</evidence>
<dbReference type="GO" id="GO:0015030">
    <property type="term" value="C:Cajal body"/>
    <property type="evidence" value="ECO:0007669"/>
    <property type="project" value="UniProtKB-SubCell"/>
</dbReference>
<comment type="similarity">
    <text evidence="15">Belongs to the methyltransferase superfamily. Trimethylguanosine synthase family.</text>
</comment>
<dbReference type="Proteomes" id="UP000035682">
    <property type="component" value="Unplaced"/>
</dbReference>
<dbReference type="WormBase" id="SRAE_2000116000">
    <property type="protein sequence ID" value="SRP00007"/>
    <property type="gene ID" value="WBGene00261362"/>
</dbReference>
<keyword evidence="11" id="KW-0949">S-adenosyl-L-methionine</keyword>
<evidence type="ECO:0000313" key="27">
    <source>
        <dbReference type="WormBase" id="SRAE_2000116000"/>
    </source>
</evidence>
<evidence type="ECO:0000256" key="9">
    <source>
        <dbReference type="ARBA" id="ARBA00022603"/>
    </source>
</evidence>
<dbReference type="GO" id="GO:0015031">
    <property type="term" value="P:protein transport"/>
    <property type="evidence" value="ECO:0007669"/>
    <property type="project" value="UniProtKB-KW"/>
</dbReference>
<dbReference type="RefSeq" id="XP_024505692.1">
    <property type="nucleotide sequence ID" value="XM_024652079.1"/>
</dbReference>
<dbReference type="InterPro" id="IPR039682">
    <property type="entry name" value="Sec8/EXOC4"/>
</dbReference>
<evidence type="ECO:0000256" key="12">
    <source>
        <dbReference type="ARBA" id="ARBA00023015"/>
    </source>
</evidence>
<comment type="subcellular location">
    <subcellularLocation>
        <location evidence="2">Cytoplasm</location>
    </subcellularLocation>
    <subcellularLocation>
        <location evidence="1">Nucleus</location>
        <location evidence="1">Cajal body</location>
    </subcellularLocation>
    <subcellularLocation>
        <location evidence="3">Nucleus</location>
        <location evidence="3">Nucleolus</location>
    </subcellularLocation>
</comment>
<comment type="similarity">
    <text evidence="4 22">Belongs to the SEC8 family.</text>
</comment>
<keyword evidence="5 22" id="KW-0813">Transport</keyword>
<dbReference type="OrthoDB" id="272977at2759"/>
<proteinExistence type="inferred from homology"/>
<evidence type="ECO:0000313" key="26">
    <source>
        <dbReference type="WBParaSite" id="SRAE_2000116000.1"/>
    </source>
</evidence>
<keyword evidence="13" id="KW-0804">Transcription</keyword>
<evidence type="ECO:0000256" key="14">
    <source>
        <dbReference type="ARBA" id="ARBA00023242"/>
    </source>
</evidence>
<dbReference type="GO" id="GO:0006904">
    <property type="term" value="P:vesicle docking involved in exocytosis"/>
    <property type="evidence" value="ECO:0007669"/>
    <property type="project" value="InterPro"/>
</dbReference>
<evidence type="ECO:0000256" key="21">
    <source>
        <dbReference type="ARBA" id="ARBA00064494"/>
    </source>
</evidence>
<keyword evidence="22" id="KW-0653">Protein transport</keyword>
<dbReference type="InterPro" id="IPR029063">
    <property type="entry name" value="SAM-dependent_MTases_sf"/>
</dbReference>
<keyword evidence="9" id="KW-0489">Methyltransferase</keyword>
<comment type="catalytic activity">
    <reaction evidence="18">
        <text>a 5'-end (N(2),N(7)-dimethyl 5'-triphosphoguanosine)-ribonucleoside in snRNA + S-adenosyl-L-methionine = a 5'-end (N(2),N(2),N(7)-trimethyl 5'-triphosphoguanosine)-ribonucleoside in snRNA + S-adenosyl-L-homocysteine + H(+)</text>
        <dbReference type="Rhea" id="RHEA:78479"/>
        <dbReference type="Rhea" id="RHEA-COMP:19087"/>
        <dbReference type="Rhea" id="RHEA-COMP:19089"/>
        <dbReference type="ChEBI" id="CHEBI:15378"/>
        <dbReference type="ChEBI" id="CHEBI:57856"/>
        <dbReference type="ChEBI" id="CHEBI:59789"/>
        <dbReference type="ChEBI" id="CHEBI:167623"/>
        <dbReference type="ChEBI" id="CHEBI:172880"/>
    </reaction>
    <physiologicalReaction direction="left-to-right" evidence="18">
        <dbReference type="Rhea" id="RHEA:78480"/>
    </physiologicalReaction>
</comment>
<comment type="catalytic activity">
    <reaction evidence="19">
        <text>a 5'-end (N(7)-methyl 5'-triphosphoguanosine)-ribonucleoside in snRNA + S-adenosyl-L-methionine = a 5'-end (N(2),N(7)-dimethyl 5'-triphosphoguanosine)-ribonucleoside in snRNA + S-adenosyl-L-homocysteine + H(+)</text>
        <dbReference type="Rhea" id="RHEA:78471"/>
        <dbReference type="Rhea" id="RHEA-COMP:19085"/>
        <dbReference type="Rhea" id="RHEA-COMP:19087"/>
        <dbReference type="ChEBI" id="CHEBI:15378"/>
        <dbReference type="ChEBI" id="CHEBI:57856"/>
        <dbReference type="ChEBI" id="CHEBI:59789"/>
        <dbReference type="ChEBI" id="CHEBI:156461"/>
        <dbReference type="ChEBI" id="CHEBI:172880"/>
    </reaction>
    <physiologicalReaction direction="left-to-right" evidence="19">
        <dbReference type="Rhea" id="RHEA:78472"/>
    </physiologicalReaction>
</comment>
<dbReference type="GO" id="GO:0032584">
    <property type="term" value="C:growth cone membrane"/>
    <property type="evidence" value="ECO:0007669"/>
    <property type="project" value="TreeGrafter"/>
</dbReference>
<reference evidence="24 25" key="1">
    <citation type="submission" date="2014-09" db="EMBL/GenBank/DDBJ databases">
        <authorList>
            <person name="Martin A.A."/>
        </authorList>
    </citation>
    <scope>NUCLEOTIDE SEQUENCE</scope>
    <source>
        <strain evidence="25">ED321</strain>
        <strain evidence="24">ED321 Heterogonic</strain>
    </source>
</reference>
<gene>
    <name evidence="24 26 27" type="ORF">SRAE_2000116000</name>
</gene>
<reference evidence="26" key="2">
    <citation type="submission" date="2020-12" db="UniProtKB">
        <authorList>
            <consortium name="WormBaseParasite"/>
        </authorList>
    </citation>
    <scope>IDENTIFICATION</scope>
</reference>
<dbReference type="Pfam" id="PF09445">
    <property type="entry name" value="Methyltransf_15"/>
    <property type="match status" value="1"/>
</dbReference>
<comment type="subunit">
    <text evidence="21">May form homooligomers. Interacts with CREBBP/CBP, EED/WAIT1, EP300/P300, NCOA6/PRIP, PPARBP/PBP and SMN.</text>
</comment>
<accession>A0A090L9R4</accession>
<organism evidence="24">
    <name type="scientific">Strongyloides ratti</name>
    <name type="common">Parasitic roundworm</name>
    <dbReference type="NCBI Taxonomy" id="34506"/>
    <lineage>
        <taxon>Eukaryota</taxon>
        <taxon>Metazoa</taxon>
        <taxon>Ecdysozoa</taxon>
        <taxon>Nematoda</taxon>
        <taxon>Chromadorea</taxon>
        <taxon>Rhabditida</taxon>
        <taxon>Tylenchina</taxon>
        <taxon>Panagrolaimomorpha</taxon>
        <taxon>Strongyloidoidea</taxon>
        <taxon>Strongyloididae</taxon>
        <taxon>Strongyloides</taxon>
    </lineage>
</organism>
<evidence type="ECO:0000256" key="4">
    <source>
        <dbReference type="ARBA" id="ARBA00010470"/>
    </source>
</evidence>
<evidence type="ECO:0000256" key="13">
    <source>
        <dbReference type="ARBA" id="ARBA00023163"/>
    </source>
</evidence>
<dbReference type="eggNOG" id="KOG3691">
    <property type="taxonomic scope" value="Eukaryota"/>
</dbReference>
<dbReference type="SUPFAM" id="SSF53335">
    <property type="entry name" value="S-adenosyl-L-methionine-dependent methyltransferases"/>
    <property type="match status" value="1"/>
</dbReference>
<evidence type="ECO:0000256" key="19">
    <source>
        <dbReference type="ARBA" id="ARBA00049075"/>
    </source>
</evidence>
<dbReference type="PANTHER" id="PTHR14146">
    <property type="entry name" value="EXOCYST COMPLEX COMPONENT 4"/>
    <property type="match status" value="1"/>
</dbReference>
<dbReference type="GO" id="GO:0006893">
    <property type="term" value="P:Golgi to plasma membrane transport"/>
    <property type="evidence" value="ECO:0007669"/>
    <property type="project" value="TreeGrafter"/>
</dbReference>
<evidence type="ECO:0000256" key="15">
    <source>
        <dbReference type="ARBA" id="ARBA00025783"/>
    </source>
</evidence>
<dbReference type="InterPro" id="IPR007191">
    <property type="entry name" value="Sec8_exocyst_N"/>
</dbReference>
<keyword evidence="12" id="KW-0805">Transcription regulation</keyword>
<keyword evidence="10" id="KW-0808">Transferase</keyword>
<evidence type="ECO:0000256" key="17">
    <source>
        <dbReference type="ARBA" id="ARBA00048740"/>
    </source>
</evidence>
<evidence type="ECO:0000256" key="1">
    <source>
        <dbReference type="ARBA" id="ARBA00004408"/>
    </source>
</evidence>
<feature type="domain" description="Exocyst complex component Sec8 N-terminal" evidence="23">
    <location>
        <begin position="37"/>
        <end position="135"/>
    </location>
</feature>
<evidence type="ECO:0000256" key="22">
    <source>
        <dbReference type="RuleBase" id="RU367079"/>
    </source>
</evidence>
<dbReference type="GO" id="GO:0090522">
    <property type="term" value="P:vesicle tethering involved in exocytosis"/>
    <property type="evidence" value="ECO:0007669"/>
    <property type="project" value="UniProtKB-UniRule"/>
</dbReference>
<sequence>MPINISDDSNDSCRLLVNVIRTLTTSASEDQREHEKNRLEIAYKNSGDIIDKLIKAHEPDVNACLNTFRNVSTKITRFKEGTNNVKNNLRQSTTLLECRRDDLKKLWMENEEQKYICNILKQINEIKNMELTIEEYVKEGKFKDAVNLLKRNEILLNGQLSCIEGLSQIRHNVHDISKNLLTKIIDDLLRVIIIEPFEKHLVALIKNINKNTLQESELCNKLLQKYQKSINSRDFGFSSTTDNEEFMHKACIKISDSIEALAVFDQVDAALNQIYSKESALCQKGVHDTVTVLNAITHSENRDSKLLYQLIQSLITEFRDSYKYHSILIKELSKHSAYKENCPIILEKYWESCQRAIQDVISDHLDIWPQRFNKNESSSDNSKLLFRFSSGALMSSQGTVEHGKLNNLVCQTDPYNIINIFHLLNHFAMEIQSITKKEPCDLYTFLNSFIMDSFVEKVEKDISGKLNIVFSSNDVWTSVVNVQSHEVSVLGSVVKVKNMCDHIFELIKHMETYTLRFSQQWLFILTKFIGYIEEIYNKITITNFGSDNQVRTSGKISAAWAVDEDISRLLKSLPSWIAITTQTPSETTPTSYQHNLGTESELDIKKRNQRESEILIGNLGVQKQIKRNELVTDMEHIKILILIHESLQWFTLQFRYLLGRLNIDSNNLHIGEDTMINVLNSKISKIETISETCLLLIHLELRVHCFYYIYPLSRADSKYNEDENDQEATDFRNDLYIFHKNLSQLTSKHKWKYLFEGLGHLCASIFIHSSQHMAKLRENGRKRVCRNIFAVQQLMSQITGRREMDLDRARSFYELLDHEPDRLLAMIVDKVRSHQILSSQPGALEKKMTQLREILNYSGHMSEEEFNYSFDWEEVLEGTIEYESGISADVSLSKVYIYDDDLMMAGIKDEVLVTKKKVIPSVSNPLVGSSDSPGEISENVVSSKKDIREKRKKIALELASMTFSKYWANNDSLNEEEVLKYEEKIDKIKPSDSYYLIKLHRDPLLQGFSNISEKTFGLDYINSLDWDDLYEQHSHLVRKQALMDFSEYKRTNIKGKCFSFLANVKKAKFVSGFDESKYSIMDKSSDEEKSIEIYNDCKNPDKFPMDSKDLECSEGFEEMRNVTYYSNRPEFKLRILSIKPKGGDLEENSKTKTIINEEKSNNEVKEIDKNIDLSFDPVKDEYLIASKARNYINSDSEMKKYWNQRFRLFSKLNHGILMDREGWFSVTPEKIAKHIAERMVTRKNMIIFDGFTGVGGNAIQFALRGAYVYAVEMDPIRLKCAIKNAQVYGVADRIQFFLGDFFKIVESFVGSRKGDKFSSNNQQIVDGVFLSPPWGGPEYLTKEVYDLKNDIPIDGFKVFEYSKKLSSNISYFLPRNTPLKQLISLAGPGGKCEIEHSVLNSKIKTLTAYYGNLIAPT</sequence>
<comment type="function">
    <text evidence="22">Component of the exocyst complex involved in the docking of exocytic vesicles with fusion sites on the plasma membrane.</text>
</comment>
<dbReference type="GO" id="GO:0008168">
    <property type="term" value="F:methyltransferase activity"/>
    <property type="evidence" value="ECO:0007669"/>
    <property type="project" value="UniProtKB-KW"/>
</dbReference>
<dbReference type="WBParaSite" id="SRAE_2000116000.1">
    <property type="protein sequence ID" value="SRAE_2000116000.1"/>
    <property type="gene ID" value="WBGene00261362"/>
</dbReference>
<dbReference type="GO" id="GO:0006612">
    <property type="term" value="P:protein targeting to membrane"/>
    <property type="evidence" value="ECO:0007669"/>
    <property type="project" value="UniProtKB-UniRule"/>
</dbReference>
<name>A0A090L9R4_STRRB</name>
<evidence type="ECO:0000256" key="20">
    <source>
        <dbReference type="ARBA" id="ARBA00057179"/>
    </source>
</evidence>
<evidence type="ECO:0000256" key="5">
    <source>
        <dbReference type="ARBA" id="ARBA00022448"/>
    </source>
</evidence>
<dbReference type="CDD" id="cd02440">
    <property type="entry name" value="AdoMet_MTases"/>
    <property type="match status" value="1"/>
</dbReference>